<evidence type="ECO:0000256" key="10">
    <source>
        <dbReference type="PROSITE-ProRule" id="PRU01172"/>
    </source>
</evidence>
<dbReference type="Gene3D" id="2.60.120.200">
    <property type="match status" value="1"/>
</dbReference>
<evidence type="ECO:0000256" key="4">
    <source>
        <dbReference type="ARBA" id="ARBA00023157"/>
    </source>
</evidence>
<evidence type="ECO:0000256" key="3">
    <source>
        <dbReference type="ARBA" id="ARBA00022729"/>
    </source>
</evidence>
<dbReference type="PANTHER" id="PTHR46943:SF1">
    <property type="entry name" value="PENTRAXIN-RELATED PROTEIN PTX3"/>
    <property type="match status" value="1"/>
</dbReference>
<evidence type="ECO:0000256" key="1">
    <source>
        <dbReference type="ARBA" id="ARBA00004613"/>
    </source>
</evidence>
<gene>
    <name evidence="13" type="ORF">EOD39_9419</name>
</gene>
<dbReference type="InterPro" id="IPR013320">
    <property type="entry name" value="ConA-like_dom_sf"/>
</dbReference>
<dbReference type="SMART" id="SM00159">
    <property type="entry name" value="PTX"/>
    <property type="match status" value="1"/>
</dbReference>
<dbReference type="AlphaFoldDB" id="A0A444U0T2"/>
<sequence length="427" mass="46765">MTMLKVLFGVFLCLSSVVLGQYDDGHLQVHFENLSSNEISDPEEATPTPCKSTELTKWDKLFSMLENSQMRENILLQYVDEIIKVELQSIRDEMHQFVANFAGTCTNAIDSASTRITSQLDGKLMQIAERIGDTNTVHQSQHYKVLEQLLMASQDTAYRLSKIESAWQNGAEAQGLHSEIKQQDVSVYTGLEKVMDSMAYDLQKTRAELQLSQKWVAQHFLPSGCEVALLFPMRSRKIFASVNPAASMTLDSFTACIWSKVTDALNKTVLFSYGTKRNPYEIQLSLSQQSAVLSVGGDTYSTVAANAATVGEWVHFCGTWSSNEGNASLWVNGELAATSTGVAEGHPIPDGGILQLGQEKNGCCVGGFDEKLAFSGKLTGFNIWDKVLDGEQIAHLAKGEGSCSTRGNVVGWGVTEILPHGGAQYIH</sequence>
<comment type="subunit">
    <text evidence="7">Homooctamer; disulfide-linked. Binds to C1q.</text>
</comment>
<dbReference type="Pfam" id="PF00354">
    <property type="entry name" value="Pentaxin"/>
    <property type="match status" value="1"/>
</dbReference>
<proteinExistence type="predicted"/>
<keyword evidence="4" id="KW-1015">Disulfide bond</keyword>
<dbReference type="InterPro" id="IPR001759">
    <property type="entry name" value="PTX_dom"/>
</dbReference>
<feature type="domain" description="Pentraxin (PTX)" evidence="12">
    <location>
        <begin position="225"/>
        <end position="427"/>
    </location>
</feature>
<evidence type="ECO:0000313" key="14">
    <source>
        <dbReference type="Proteomes" id="UP000289886"/>
    </source>
</evidence>
<accession>A0A444U0T2</accession>
<dbReference type="FunFam" id="2.60.120.200:FF:000110">
    <property type="entry name" value="pentraxin-related protein PTX3"/>
    <property type="match status" value="1"/>
</dbReference>
<feature type="chain" id="PRO_5019035861" description="Pentraxin-related protein PTX3" evidence="11">
    <location>
        <begin position="21"/>
        <end position="427"/>
    </location>
</feature>
<dbReference type="GO" id="GO:0005615">
    <property type="term" value="C:extracellular space"/>
    <property type="evidence" value="ECO:0007669"/>
    <property type="project" value="TreeGrafter"/>
</dbReference>
<dbReference type="SUPFAM" id="SSF49899">
    <property type="entry name" value="Concanavalin A-like lectins/glucanases"/>
    <property type="match status" value="1"/>
</dbReference>
<reference evidence="13 14" key="1">
    <citation type="submission" date="2019-01" db="EMBL/GenBank/DDBJ databases">
        <title>Draft Genome and Complete Hox-Cluster Characterization of the Sterlet Sturgeon (Acipenser ruthenus).</title>
        <authorList>
            <person name="Wei Q."/>
        </authorList>
    </citation>
    <scope>NUCLEOTIDE SEQUENCE [LARGE SCALE GENOMIC DNA]</scope>
    <source>
        <strain evidence="13">WHYD16114868_AA</strain>
        <tissue evidence="13">Blood</tissue>
    </source>
</reference>
<comment type="caution">
    <text evidence="13">The sequence shown here is derived from an EMBL/GenBank/DDBJ whole genome shotgun (WGS) entry which is preliminary data.</text>
</comment>
<dbReference type="PANTHER" id="PTHR46943">
    <property type="entry name" value="PENTRAXIN-RELATED PROTEIN PTX3"/>
    <property type="match status" value="1"/>
</dbReference>
<evidence type="ECO:0000256" key="6">
    <source>
        <dbReference type="ARBA" id="ARBA00057134"/>
    </source>
</evidence>
<protein>
    <recommendedName>
        <fullName evidence="8">Pentraxin-related protein PTX3</fullName>
    </recommendedName>
    <alternativeName>
        <fullName evidence="9">Pentaxin-related protein PTX3</fullName>
    </alternativeName>
</protein>
<organism evidence="13 14">
    <name type="scientific">Acipenser ruthenus</name>
    <name type="common">Sterlet sturgeon</name>
    <dbReference type="NCBI Taxonomy" id="7906"/>
    <lineage>
        <taxon>Eukaryota</taxon>
        <taxon>Metazoa</taxon>
        <taxon>Chordata</taxon>
        <taxon>Craniata</taxon>
        <taxon>Vertebrata</taxon>
        <taxon>Euteleostomi</taxon>
        <taxon>Actinopterygii</taxon>
        <taxon>Chondrostei</taxon>
        <taxon>Acipenseriformes</taxon>
        <taxon>Acipenseridae</taxon>
        <taxon>Acipenser</taxon>
    </lineage>
</organism>
<dbReference type="InterPro" id="IPR030476">
    <property type="entry name" value="Pentaxin_CS"/>
</dbReference>
<keyword evidence="3 11" id="KW-0732">Signal</keyword>
<keyword evidence="14" id="KW-1185">Reference proteome</keyword>
<evidence type="ECO:0000256" key="9">
    <source>
        <dbReference type="ARBA" id="ARBA00083262"/>
    </source>
</evidence>
<name>A0A444U0T2_ACIRT</name>
<evidence type="ECO:0000313" key="13">
    <source>
        <dbReference type="EMBL" id="RXM28750.1"/>
    </source>
</evidence>
<evidence type="ECO:0000256" key="11">
    <source>
        <dbReference type="SAM" id="SignalP"/>
    </source>
</evidence>
<dbReference type="GO" id="GO:0045087">
    <property type="term" value="P:innate immune response"/>
    <property type="evidence" value="ECO:0007669"/>
    <property type="project" value="TreeGrafter"/>
</dbReference>
<comment type="caution">
    <text evidence="10">Lacks conserved residue(s) required for the propagation of feature annotation.</text>
</comment>
<dbReference type="PROSITE" id="PS51828">
    <property type="entry name" value="PTX_2"/>
    <property type="match status" value="1"/>
</dbReference>
<dbReference type="EMBL" id="SCEB01215582">
    <property type="protein sequence ID" value="RXM28750.1"/>
    <property type="molecule type" value="Genomic_DNA"/>
</dbReference>
<dbReference type="PROSITE" id="PS00289">
    <property type="entry name" value="PTX_1"/>
    <property type="match status" value="1"/>
</dbReference>
<evidence type="ECO:0000256" key="2">
    <source>
        <dbReference type="ARBA" id="ARBA00022525"/>
    </source>
</evidence>
<keyword evidence="2" id="KW-0964">Secreted</keyword>
<evidence type="ECO:0000256" key="7">
    <source>
        <dbReference type="ARBA" id="ARBA00064758"/>
    </source>
</evidence>
<dbReference type="Proteomes" id="UP000289886">
    <property type="component" value="Unassembled WGS sequence"/>
</dbReference>
<comment type="function">
    <text evidence="6">Plays a role in the regulation of innate resistance to pathogens, inflammatory reactions, possibly clearance of self-components and female fertility.</text>
</comment>
<evidence type="ECO:0000256" key="8">
    <source>
        <dbReference type="ARBA" id="ARBA00073233"/>
    </source>
</evidence>
<feature type="signal peptide" evidence="11">
    <location>
        <begin position="1"/>
        <end position="20"/>
    </location>
</feature>
<keyword evidence="5" id="KW-0325">Glycoprotein</keyword>
<dbReference type="GO" id="GO:0001849">
    <property type="term" value="F:complement component C1q complex binding"/>
    <property type="evidence" value="ECO:0007669"/>
    <property type="project" value="TreeGrafter"/>
</dbReference>
<evidence type="ECO:0000256" key="5">
    <source>
        <dbReference type="ARBA" id="ARBA00023180"/>
    </source>
</evidence>
<dbReference type="Pfam" id="PF26206">
    <property type="entry name" value="PTX3_N"/>
    <property type="match status" value="1"/>
</dbReference>
<dbReference type="InterPro" id="IPR042837">
    <property type="entry name" value="PTX3"/>
</dbReference>
<dbReference type="InterPro" id="IPR058832">
    <property type="entry name" value="PTX3_N"/>
</dbReference>
<evidence type="ECO:0000259" key="12">
    <source>
        <dbReference type="PROSITE" id="PS51828"/>
    </source>
</evidence>
<dbReference type="PRINTS" id="PR00895">
    <property type="entry name" value="PENTAXIN"/>
</dbReference>
<comment type="subcellular location">
    <subcellularLocation>
        <location evidence="1">Secreted</location>
    </subcellularLocation>
</comment>